<evidence type="ECO:0000313" key="1">
    <source>
        <dbReference type="EMBL" id="RZS37829.1"/>
    </source>
</evidence>
<dbReference type="Proteomes" id="UP000294257">
    <property type="component" value="Unassembled WGS sequence"/>
</dbReference>
<comment type="caution">
    <text evidence="1">The sequence shown here is derived from an EMBL/GenBank/DDBJ whole genome shotgun (WGS) entry which is preliminary data.</text>
</comment>
<evidence type="ECO:0000313" key="2">
    <source>
        <dbReference type="Proteomes" id="UP000294257"/>
    </source>
</evidence>
<dbReference type="AlphaFoldDB" id="A0A4Q7KMC2"/>
<sequence length="150" mass="16990">MEPDVRRGAQEWFKLMVDTGLAPAFRAFGFTGAGRTFRIPVHGYWAQVTLQQSTPTSESGVRFTLWLTVHGRSEWSDQLRVRPYSPGLTGRPLWEAPIGKLVEVGGYPLGELWWTLETGQPFEEMALEIIGVLRRFGLPALCDELESRLR</sequence>
<dbReference type="Pfam" id="PF14137">
    <property type="entry name" value="DUF4304"/>
    <property type="match status" value="1"/>
</dbReference>
<keyword evidence="2" id="KW-1185">Reference proteome</keyword>
<dbReference type="OrthoDB" id="5146005at2"/>
<dbReference type="InterPro" id="IPR025412">
    <property type="entry name" value="DUF4304"/>
</dbReference>
<organism evidence="1 2">
    <name type="scientific">Herbihabitans rhizosphaerae</name>
    <dbReference type="NCBI Taxonomy" id="1872711"/>
    <lineage>
        <taxon>Bacteria</taxon>
        <taxon>Bacillati</taxon>
        <taxon>Actinomycetota</taxon>
        <taxon>Actinomycetes</taxon>
        <taxon>Pseudonocardiales</taxon>
        <taxon>Pseudonocardiaceae</taxon>
        <taxon>Herbihabitans</taxon>
    </lineage>
</organism>
<dbReference type="RefSeq" id="WP_130345257.1">
    <property type="nucleotide sequence ID" value="NZ_SGWQ01000005.1"/>
</dbReference>
<proteinExistence type="predicted"/>
<gene>
    <name evidence="1" type="ORF">EV193_105388</name>
</gene>
<dbReference type="EMBL" id="SGWQ01000005">
    <property type="protein sequence ID" value="RZS37829.1"/>
    <property type="molecule type" value="Genomic_DNA"/>
</dbReference>
<name>A0A4Q7KMC2_9PSEU</name>
<reference evidence="1 2" key="1">
    <citation type="submission" date="2019-02" db="EMBL/GenBank/DDBJ databases">
        <title>Genomic Encyclopedia of Type Strains, Phase IV (KMG-IV): sequencing the most valuable type-strain genomes for metagenomic binning, comparative biology and taxonomic classification.</title>
        <authorList>
            <person name="Goeker M."/>
        </authorList>
    </citation>
    <scope>NUCLEOTIDE SEQUENCE [LARGE SCALE GENOMIC DNA]</scope>
    <source>
        <strain evidence="1 2">DSM 101727</strain>
    </source>
</reference>
<accession>A0A4Q7KMC2</accession>
<protein>
    <submittedName>
        <fullName evidence="1">Uncharacterized protein DUF4304</fullName>
    </submittedName>
</protein>